<proteinExistence type="predicted"/>
<organism evidence="1 2">
    <name type="scientific">Yarrowia lipolytica</name>
    <name type="common">Candida lipolytica</name>
    <dbReference type="NCBI Taxonomy" id="4952"/>
    <lineage>
        <taxon>Eukaryota</taxon>
        <taxon>Fungi</taxon>
        <taxon>Dikarya</taxon>
        <taxon>Ascomycota</taxon>
        <taxon>Saccharomycotina</taxon>
        <taxon>Dipodascomycetes</taxon>
        <taxon>Dipodascales</taxon>
        <taxon>Dipodascales incertae sedis</taxon>
        <taxon>Yarrowia</taxon>
    </lineage>
</organism>
<dbReference type="Proteomes" id="UP000256601">
    <property type="component" value="Unassembled WGS sequence"/>
</dbReference>
<gene>
    <name evidence="1" type="ORF">B0I71DRAFT_134834</name>
</gene>
<dbReference type="VEuPathDB" id="FungiDB:YALI1_E27731g"/>
<name>A0A371C1F8_YARLL</name>
<reference evidence="1 2" key="1">
    <citation type="submission" date="2018-07" db="EMBL/GenBank/DDBJ databases">
        <title>Draft Genome Assemblies for Five Robust Yarrowia lipolytica Strains Exhibiting High Lipid Production and Pentose Sugar Utilization and Sugar Alcohol Secretion from Undetoxified Lignocellulosic Biomass Hydrolysates.</title>
        <authorList>
            <consortium name="DOE Joint Genome Institute"/>
            <person name="Walker C."/>
            <person name="Ryu S."/>
            <person name="Na H."/>
            <person name="Zane M."/>
            <person name="LaButti K."/>
            <person name="Lipzen A."/>
            <person name="Haridas S."/>
            <person name="Barry K."/>
            <person name="Grigoriev I.V."/>
            <person name="Quarterman J."/>
            <person name="Slininger P."/>
            <person name="Dien B."/>
            <person name="Trinh C.T."/>
        </authorList>
    </citation>
    <scope>NUCLEOTIDE SEQUENCE [LARGE SCALE GENOMIC DNA]</scope>
    <source>
        <strain evidence="1 2">YB392</strain>
    </source>
</reference>
<dbReference type="VEuPathDB" id="FungiDB:YALI0_E23518g"/>
<accession>A0A371C1F8</accession>
<evidence type="ECO:0000313" key="2">
    <source>
        <dbReference type="Proteomes" id="UP000256601"/>
    </source>
</evidence>
<dbReference type="EMBL" id="KZ859049">
    <property type="protein sequence ID" value="RDW24114.1"/>
    <property type="molecule type" value="Genomic_DNA"/>
</dbReference>
<sequence>MAQEPPLTPLTPLMEPIQNNMHHMEMMPMAEHVASAPSKFPLLQQHPTLYAHDDHVNLSNLIDSLSQSALPLHYQLLHSDSDSIESISETSASDEGEFFEPLNWSLEGLM</sequence>
<dbReference type="AlphaFoldDB" id="A0A371C1F8"/>
<evidence type="ECO:0000313" key="1">
    <source>
        <dbReference type="EMBL" id="RDW24114.1"/>
    </source>
</evidence>
<protein>
    <submittedName>
        <fullName evidence="1">Uncharacterized protein</fullName>
    </submittedName>
</protein>